<reference evidence="3" key="2">
    <citation type="submission" date="2016-04" db="EMBL/GenBank/DDBJ databases">
        <title>Planomonospora sphaerica JCM9374 whole genome shotgun sequence.</title>
        <authorList>
            <person name="Suzuki T."/>
            <person name="Dohra H."/>
            <person name="Kodani S."/>
        </authorList>
    </citation>
    <scope>NUCLEOTIDE SEQUENCE [LARGE SCALE GENOMIC DNA]</scope>
    <source>
        <strain evidence="3">JCM 9374</strain>
    </source>
</reference>
<gene>
    <name evidence="2" type="ORF">PS9374_04747</name>
</gene>
<evidence type="ECO:0008006" key="4">
    <source>
        <dbReference type="Google" id="ProtNLM"/>
    </source>
</evidence>
<evidence type="ECO:0000313" key="2">
    <source>
        <dbReference type="EMBL" id="GAT69080.1"/>
    </source>
</evidence>
<evidence type="ECO:0000313" key="3">
    <source>
        <dbReference type="Proteomes" id="UP000077701"/>
    </source>
</evidence>
<keyword evidence="3" id="KW-1185">Reference proteome</keyword>
<feature type="chain" id="PRO_5007905786" description="Secreted protein" evidence="1">
    <location>
        <begin position="26"/>
        <end position="142"/>
    </location>
</feature>
<evidence type="ECO:0000256" key="1">
    <source>
        <dbReference type="SAM" id="SignalP"/>
    </source>
</evidence>
<reference evidence="2 3" key="1">
    <citation type="journal article" date="2016" name="Genome Announc.">
        <title>Draft Genome Sequence of Planomonospora sphaerica JCM9374, a Rare Actinomycete.</title>
        <authorList>
            <person name="Dohra H."/>
            <person name="Suzuki T."/>
            <person name="Inoue Y."/>
            <person name="Kodani S."/>
        </authorList>
    </citation>
    <scope>NUCLEOTIDE SEQUENCE [LARGE SCALE GENOMIC DNA]</scope>
    <source>
        <strain evidence="2 3">JCM 9374</strain>
    </source>
</reference>
<name>A0A171DJU2_9ACTN</name>
<keyword evidence="1" id="KW-0732">Signal</keyword>
<sequence length="142" mass="15464">MKRTVSVLIAGILGATLTGVSPASAATSPIDCSSGEYTRIRESFVPTNVERPAVDGFAYRFGGPSPTTYEVCLDVPDGSTFTIEVRSWSNGSPDETFVDDRPGDKVFRYSLGANSFWQIYGTLTGPDSTFLYYTWHEKKIAA</sequence>
<dbReference type="EMBL" id="BDCX01000012">
    <property type="protein sequence ID" value="GAT69080.1"/>
    <property type="molecule type" value="Genomic_DNA"/>
</dbReference>
<feature type="signal peptide" evidence="1">
    <location>
        <begin position="1"/>
        <end position="25"/>
    </location>
</feature>
<dbReference type="RefSeq" id="WP_068900190.1">
    <property type="nucleotide sequence ID" value="NZ_BDCX01000012.1"/>
</dbReference>
<dbReference type="AlphaFoldDB" id="A0A171DJU2"/>
<accession>A0A171DJU2</accession>
<protein>
    <recommendedName>
        <fullName evidence="4">Secreted protein</fullName>
    </recommendedName>
</protein>
<dbReference type="Proteomes" id="UP000077701">
    <property type="component" value="Unassembled WGS sequence"/>
</dbReference>
<dbReference type="OrthoDB" id="3530127at2"/>
<proteinExistence type="predicted"/>
<comment type="caution">
    <text evidence="2">The sequence shown here is derived from an EMBL/GenBank/DDBJ whole genome shotgun (WGS) entry which is preliminary data.</text>
</comment>
<organism evidence="2 3">
    <name type="scientific">Planomonospora sphaerica</name>
    <dbReference type="NCBI Taxonomy" id="161355"/>
    <lineage>
        <taxon>Bacteria</taxon>
        <taxon>Bacillati</taxon>
        <taxon>Actinomycetota</taxon>
        <taxon>Actinomycetes</taxon>
        <taxon>Streptosporangiales</taxon>
        <taxon>Streptosporangiaceae</taxon>
        <taxon>Planomonospora</taxon>
    </lineage>
</organism>